<dbReference type="Pfam" id="PF03772">
    <property type="entry name" value="Competence"/>
    <property type="match status" value="1"/>
</dbReference>
<dbReference type="GO" id="GO:0005886">
    <property type="term" value="C:plasma membrane"/>
    <property type="evidence" value="ECO:0007669"/>
    <property type="project" value="UniProtKB-SubCell"/>
</dbReference>
<dbReference type="InterPro" id="IPR001279">
    <property type="entry name" value="Metallo-B-lactamas"/>
</dbReference>
<evidence type="ECO:0000256" key="3">
    <source>
        <dbReference type="ARBA" id="ARBA00022692"/>
    </source>
</evidence>
<name>A0AAW9R3K6_9GAMM</name>
<feature type="transmembrane region" description="Helical" evidence="6">
    <location>
        <begin position="15"/>
        <end position="33"/>
    </location>
</feature>
<comment type="subcellular location">
    <subcellularLocation>
        <location evidence="1">Cell membrane</location>
        <topology evidence="1">Multi-pass membrane protein</topology>
    </subcellularLocation>
</comment>
<feature type="transmembrane region" description="Helical" evidence="6">
    <location>
        <begin position="378"/>
        <end position="398"/>
    </location>
</feature>
<keyword evidence="9" id="KW-1185">Reference proteome</keyword>
<keyword evidence="4 6" id="KW-1133">Transmembrane helix</keyword>
<dbReference type="Pfam" id="PF00753">
    <property type="entry name" value="Lactamase_B"/>
    <property type="match status" value="1"/>
</dbReference>
<dbReference type="InterPro" id="IPR036866">
    <property type="entry name" value="RibonucZ/Hydroxyglut_hydro"/>
</dbReference>
<organism evidence="8 9">
    <name type="scientific">Denitratimonas tolerans</name>
    <dbReference type="NCBI Taxonomy" id="1338420"/>
    <lineage>
        <taxon>Bacteria</taxon>
        <taxon>Pseudomonadati</taxon>
        <taxon>Pseudomonadota</taxon>
        <taxon>Gammaproteobacteria</taxon>
        <taxon>Lysobacterales</taxon>
        <taxon>Lysobacteraceae</taxon>
        <taxon>Denitratimonas</taxon>
    </lineage>
</organism>
<dbReference type="InterPro" id="IPR035681">
    <property type="entry name" value="ComA-like_MBL"/>
</dbReference>
<accession>A0AAW9R3K6</accession>
<dbReference type="SUPFAM" id="SSF56281">
    <property type="entry name" value="Metallo-hydrolase/oxidoreductase"/>
    <property type="match status" value="1"/>
</dbReference>
<dbReference type="InterPro" id="IPR004477">
    <property type="entry name" value="ComEC_N"/>
</dbReference>
<feature type="transmembrane region" description="Helical" evidence="6">
    <location>
        <begin position="62"/>
        <end position="80"/>
    </location>
</feature>
<sequence>MENARRHPAVPAPRLDIFLAAGLALGAVAALSLPQLPPPALCWALLALAQMLWLALPKARFPAGLGMGFAWALLVAGWGMDARLPPALEGTELVVEGRVVGLPEARVDAIRFGFAVDSGEGEAAVLAGSRLRLSWYRSRVQPEPGSRWRLAVRLKRPRGSLNPGGFDFERHALERRIAATGYVLETGDIRVLAPGSGIDRLRLALAERMAAAVGDSGARFVQALAVGDTRALDGDDWHVLRATGTAHLIAISGLHVGLVAGFGALLVRLLYRLFPTLGLRLPMPQAAALAALAMASGYAALAGFALPTVRTLLMIGAALLTVLLRRRFDAVQSFALALIAVLAVDPLAVLGAGFWLSFLGVGWLLWCLPHGPRRWWRALLSAQGVTALGLLPLTVWFFGQASVAGPLCNLVAVPWVSLVVVPVALAGTALELLVAGAGTWAFRLSAWLMELLWRALEPVAGLHGALVYLPEPGAFAFVLALAGIFWLLLPRGIPGKPLAVFLLLPLLLPAREERPPDSIDLTVFDVGQGLSVLVQTARHAVLYDAGPAFPGGLDMGEAAVVPALRALGVSSLDLFIVSHGDNDHAGGADAVRRAYAPAQVHSSRARPEVGETACEAGREWRFDGITLRLLHPPEHFPYLGNDSSCVLRIEDASGSALALLPGDIGQLIEQRLVRERSGQLPAPLLVMPHHGSRSSSSDAFIDAVAPRLALIGTGYRNRFGLPREDVLARYRERGIALADTAQDGALRLRIDASGPQNVRRERDRRRRVWREGG</sequence>
<dbReference type="Proteomes" id="UP001364472">
    <property type="component" value="Unassembled WGS sequence"/>
</dbReference>
<dbReference type="InterPro" id="IPR004797">
    <property type="entry name" value="Competence_ComEC/Rec2"/>
</dbReference>
<evidence type="ECO:0000259" key="7">
    <source>
        <dbReference type="SMART" id="SM00849"/>
    </source>
</evidence>
<evidence type="ECO:0000256" key="1">
    <source>
        <dbReference type="ARBA" id="ARBA00004651"/>
    </source>
</evidence>
<dbReference type="PANTHER" id="PTHR30619:SF1">
    <property type="entry name" value="RECOMBINATION PROTEIN 2"/>
    <property type="match status" value="1"/>
</dbReference>
<dbReference type="EMBL" id="JBBDHC010000005">
    <property type="protein sequence ID" value="MEJ1249007.1"/>
    <property type="molecule type" value="Genomic_DNA"/>
</dbReference>
<dbReference type="RefSeq" id="WP_337334727.1">
    <property type="nucleotide sequence ID" value="NZ_JBBDHC010000005.1"/>
</dbReference>
<feature type="transmembrane region" description="Helical" evidence="6">
    <location>
        <begin position="404"/>
        <end position="425"/>
    </location>
</feature>
<feature type="transmembrane region" description="Helical" evidence="6">
    <location>
        <begin position="248"/>
        <end position="271"/>
    </location>
</feature>
<keyword evidence="3 6" id="KW-0812">Transmembrane</keyword>
<dbReference type="NCBIfam" id="TIGR00360">
    <property type="entry name" value="ComEC_N-term"/>
    <property type="match status" value="1"/>
</dbReference>
<evidence type="ECO:0000313" key="9">
    <source>
        <dbReference type="Proteomes" id="UP001364472"/>
    </source>
</evidence>
<evidence type="ECO:0000313" key="8">
    <source>
        <dbReference type="EMBL" id="MEJ1249007.1"/>
    </source>
</evidence>
<feature type="transmembrane region" description="Helical" evidence="6">
    <location>
        <begin position="334"/>
        <end position="366"/>
    </location>
</feature>
<protein>
    <submittedName>
        <fullName evidence="8">DNA internalization-related competence protein ComEC/Rec2</fullName>
    </submittedName>
</protein>
<dbReference type="Pfam" id="PF13567">
    <property type="entry name" value="DUF4131"/>
    <property type="match status" value="1"/>
</dbReference>
<feature type="domain" description="Metallo-beta-lactamase" evidence="7">
    <location>
        <begin position="528"/>
        <end position="715"/>
    </location>
</feature>
<evidence type="ECO:0000256" key="5">
    <source>
        <dbReference type="ARBA" id="ARBA00023136"/>
    </source>
</evidence>
<dbReference type="InterPro" id="IPR025405">
    <property type="entry name" value="DUF4131"/>
</dbReference>
<dbReference type="GO" id="GO:0030420">
    <property type="term" value="P:establishment of competence for transformation"/>
    <property type="evidence" value="ECO:0007669"/>
    <property type="project" value="InterPro"/>
</dbReference>
<keyword evidence="2" id="KW-1003">Cell membrane</keyword>
<comment type="caution">
    <text evidence="8">The sequence shown here is derived from an EMBL/GenBank/DDBJ whole genome shotgun (WGS) entry which is preliminary data.</text>
</comment>
<dbReference type="Gene3D" id="3.60.15.10">
    <property type="entry name" value="Ribonuclease Z/Hydroxyacylglutathione hydrolase-like"/>
    <property type="match status" value="1"/>
</dbReference>
<gene>
    <name evidence="8" type="ORF">WB794_04865</name>
</gene>
<dbReference type="InterPro" id="IPR052159">
    <property type="entry name" value="Competence_DNA_uptake"/>
</dbReference>
<evidence type="ECO:0000256" key="6">
    <source>
        <dbReference type="SAM" id="Phobius"/>
    </source>
</evidence>
<reference evidence="8 9" key="1">
    <citation type="journal article" date="2016" name="Antonie Van Leeuwenhoek">
        <title>Denitratimonas tolerans gen. nov., sp. nov., a denitrifying bacterium isolated from a bioreactor for tannery wastewater treatment.</title>
        <authorList>
            <person name="Han S.I."/>
            <person name="Kim J.O."/>
            <person name="Lee Y.R."/>
            <person name="Ekpeghere K.I."/>
            <person name="Koh S.C."/>
            <person name="Whang K.S."/>
        </authorList>
    </citation>
    <scope>NUCLEOTIDE SEQUENCE [LARGE SCALE GENOMIC DNA]</scope>
    <source>
        <strain evidence="8 9">KACC 17565</strain>
    </source>
</reference>
<proteinExistence type="predicted"/>
<feature type="transmembrane region" description="Helical" evidence="6">
    <location>
        <begin position="283"/>
        <end position="304"/>
    </location>
</feature>
<dbReference type="SMART" id="SM00849">
    <property type="entry name" value="Lactamase_B"/>
    <property type="match status" value="1"/>
</dbReference>
<dbReference type="CDD" id="cd07731">
    <property type="entry name" value="ComA-like_MBL-fold"/>
    <property type="match status" value="1"/>
</dbReference>
<dbReference type="NCBIfam" id="TIGR00361">
    <property type="entry name" value="ComEC_Rec2"/>
    <property type="match status" value="1"/>
</dbReference>
<feature type="transmembrane region" description="Helical" evidence="6">
    <location>
        <begin position="473"/>
        <end position="489"/>
    </location>
</feature>
<dbReference type="PANTHER" id="PTHR30619">
    <property type="entry name" value="DNA INTERNALIZATION/COMPETENCE PROTEIN COMEC/REC2"/>
    <property type="match status" value="1"/>
</dbReference>
<dbReference type="AlphaFoldDB" id="A0AAW9R3K6"/>
<keyword evidence="5 6" id="KW-0472">Membrane</keyword>
<evidence type="ECO:0000256" key="2">
    <source>
        <dbReference type="ARBA" id="ARBA00022475"/>
    </source>
</evidence>
<evidence type="ECO:0000256" key="4">
    <source>
        <dbReference type="ARBA" id="ARBA00022989"/>
    </source>
</evidence>